<dbReference type="PANTHER" id="PTHR44196:SF1">
    <property type="entry name" value="DEHYDROGENASE_REDUCTASE SDR FAMILY MEMBER 7B"/>
    <property type="match status" value="1"/>
</dbReference>
<dbReference type="PRINTS" id="PR00080">
    <property type="entry name" value="SDRFAMILY"/>
</dbReference>
<dbReference type="SMART" id="SM00822">
    <property type="entry name" value="PKS_KR"/>
    <property type="match status" value="1"/>
</dbReference>
<dbReference type="PROSITE" id="PS00061">
    <property type="entry name" value="ADH_SHORT"/>
    <property type="match status" value="1"/>
</dbReference>
<dbReference type="GO" id="GO:0016020">
    <property type="term" value="C:membrane"/>
    <property type="evidence" value="ECO:0007669"/>
    <property type="project" value="TreeGrafter"/>
</dbReference>
<proteinExistence type="inferred from homology"/>
<keyword evidence="2" id="KW-0560">Oxidoreductase</keyword>
<gene>
    <name evidence="5" type="ORF">IXB50_14320</name>
</gene>
<dbReference type="InterPro" id="IPR002347">
    <property type="entry name" value="SDR_fam"/>
</dbReference>
<organism evidence="5 6">
    <name type="scientific">Leptothoe spongobia TAU-MAC 1115</name>
    <dbReference type="NCBI Taxonomy" id="1967444"/>
    <lineage>
        <taxon>Bacteria</taxon>
        <taxon>Bacillati</taxon>
        <taxon>Cyanobacteriota</taxon>
        <taxon>Cyanophyceae</taxon>
        <taxon>Nodosilineales</taxon>
        <taxon>Cymatolegaceae</taxon>
        <taxon>Leptothoe</taxon>
        <taxon>Leptothoe spongobia</taxon>
    </lineage>
</organism>
<dbReference type="PANTHER" id="PTHR44196">
    <property type="entry name" value="DEHYDROGENASE/REDUCTASE SDR FAMILY MEMBER 7B"/>
    <property type="match status" value="1"/>
</dbReference>
<dbReference type="SUPFAM" id="SSF51735">
    <property type="entry name" value="NAD(P)-binding Rossmann-fold domains"/>
    <property type="match status" value="1"/>
</dbReference>
<dbReference type="GO" id="GO:0016491">
    <property type="term" value="F:oxidoreductase activity"/>
    <property type="evidence" value="ECO:0007669"/>
    <property type="project" value="UniProtKB-KW"/>
</dbReference>
<dbReference type="Proteomes" id="UP000717364">
    <property type="component" value="Unassembled WGS sequence"/>
</dbReference>
<dbReference type="Pfam" id="PF00106">
    <property type="entry name" value="adh_short"/>
    <property type="match status" value="1"/>
</dbReference>
<evidence type="ECO:0000256" key="2">
    <source>
        <dbReference type="ARBA" id="ARBA00023002"/>
    </source>
</evidence>
<keyword evidence="6" id="KW-1185">Reference proteome</keyword>
<reference evidence="5" key="2">
    <citation type="journal article" date="2021" name="Mar. Drugs">
        <title>Genome Reduction and Secondary Metabolism of the Marine Sponge-Associated Cyanobacterium Leptothoe.</title>
        <authorList>
            <person name="Konstantinou D."/>
            <person name="Popin R.V."/>
            <person name="Fewer D.P."/>
            <person name="Sivonen K."/>
            <person name="Gkelis S."/>
        </authorList>
    </citation>
    <scope>NUCLEOTIDE SEQUENCE</scope>
    <source>
        <strain evidence="5">TAU-MAC 1115</strain>
    </source>
</reference>
<name>A0A947GKN4_9CYAN</name>
<dbReference type="RefSeq" id="WP_215609669.1">
    <property type="nucleotide sequence ID" value="NZ_JADOES010000029.1"/>
</dbReference>
<accession>A0A947GKN4</accession>
<dbReference type="InterPro" id="IPR036291">
    <property type="entry name" value="NAD(P)-bd_dom_sf"/>
</dbReference>
<sequence>MKNMQGKTALVTGASRGIGRAIAIELAKQGVSYILLIARNLQKLQEVATEIRQYGAQAIPLSVDLTESTAVNIIVAQAWKDYGPFDLLVNCAGIAYQSNFLKTPLRQAHAELSTNLMGLYLVTWLVGRRMAARRQGTIVNVSSLMGKVAAPTMATYSATKFAIVGFTQALRHELAPHNVRVVALLPSLTDTDMVREFNVFRWVLPLSTEQVAQGLMTGLKSRNSEITVGWQSHLILWFHRFLPQLMMDAIIQLSNSGSPTPAYPNPKGIQ</sequence>
<comment type="similarity">
    <text evidence="1 3">Belongs to the short-chain dehydrogenases/reductases (SDR) family.</text>
</comment>
<dbReference type="PIRSF" id="PIRSF000126">
    <property type="entry name" value="11-beta-HSD1"/>
    <property type="match status" value="1"/>
</dbReference>
<dbReference type="Gene3D" id="3.40.50.720">
    <property type="entry name" value="NAD(P)-binding Rossmann-like Domain"/>
    <property type="match status" value="1"/>
</dbReference>
<evidence type="ECO:0000259" key="4">
    <source>
        <dbReference type="SMART" id="SM00822"/>
    </source>
</evidence>
<comment type="caution">
    <text evidence="5">The sequence shown here is derived from an EMBL/GenBank/DDBJ whole genome shotgun (WGS) entry which is preliminary data.</text>
</comment>
<dbReference type="AlphaFoldDB" id="A0A947GKN4"/>
<dbReference type="EMBL" id="JADOES010000029">
    <property type="protein sequence ID" value="MBT9316602.1"/>
    <property type="molecule type" value="Genomic_DNA"/>
</dbReference>
<evidence type="ECO:0000256" key="1">
    <source>
        <dbReference type="ARBA" id="ARBA00006484"/>
    </source>
</evidence>
<feature type="domain" description="Ketoreductase" evidence="4">
    <location>
        <begin position="7"/>
        <end position="197"/>
    </location>
</feature>
<protein>
    <submittedName>
        <fullName evidence="5">SDR family NAD(P)-dependent oxidoreductase</fullName>
    </submittedName>
</protein>
<evidence type="ECO:0000313" key="6">
    <source>
        <dbReference type="Proteomes" id="UP000717364"/>
    </source>
</evidence>
<evidence type="ECO:0000256" key="3">
    <source>
        <dbReference type="RuleBase" id="RU000363"/>
    </source>
</evidence>
<dbReference type="InterPro" id="IPR020904">
    <property type="entry name" value="Sc_DH/Rdtase_CS"/>
</dbReference>
<dbReference type="InterPro" id="IPR057326">
    <property type="entry name" value="KR_dom"/>
</dbReference>
<dbReference type="PRINTS" id="PR00081">
    <property type="entry name" value="GDHRDH"/>
</dbReference>
<reference evidence="5" key="1">
    <citation type="submission" date="2020-11" db="EMBL/GenBank/DDBJ databases">
        <authorList>
            <person name="Konstantinou D."/>
            <person name="Gkelis S."/>
            <person name="Popin R."/>
            <person name="Fewer D."/>
            <person name="Sivonen K."/>
        </authorList>
    </citation>
    <scope>NUCLEOTIDE SEQUENCE</scope>
    <source>
        <strain evidence="5">TAU-MAC 1115</strain>
    </source>
</reference>
<dbReference type="CDD" id="cd05233">
    <property type="entry name" value="SDR_c"/>
    <property type="match status" value="1"/>
</dbReference>
<evidence type="ECO:0000313" key="5">
    <source>
        <dbReference type="EMBL" id="MBT9316602.1"/>
    </source>
</evidence>